<dbReference type="Proteomes" id="UP000018888">
    <property type="component" value="Unassembled WGS sequence"/>
</dbReference>
<evidence type="ECO:0000256" key="1">
    <source>
        <dbReference type="SAM" id="MobiDB-lite"/>
    </source>
</evidence>
<accession>A0A2P4P9N0</accession>
<evidence type="ECO:0000313" key="2">
    <source>
        <dbReference type="EMBL" id="POG62100.1"/>
    </source>
</evidence>
<reference evidence="2 3" key="1">
    <citation type="journal article" date="2013" name="Proc. Natl. Acad. Sci. U.S.A.">
        <title>Genome of an arbuscular mycorrhizal fungus provides insight into the oldest plant symbiosis.</title>
        <authorList>
            <person name="Tisserant E."/>
            <person name="Malbreil M."/>
            <person name="Kuo A."/>
            <person name="Kohler A."/>
            <person name="Symeonidi A."/>
            <person name="Balestrini R."/>
            <person name="Charron P."/>
            <person name="Duensing N."/>
            <person name="Frei Dit Frey N."/>
            <person name="Gianinazzi-Pearson V."/>
            <person name="Gilbert L.B."/>
            <person name="Handa Y."/>
            <person name="Herr J.R."/>
            <person name="Hijri M."/>
            <person name="Koul R."/>
            <person name="Kawaguchi M."/>
            <person name="Krajinski F."/>
            <person name="Lammers P.J."/>
            <person name="Masclaux F.G."/>
            <person name="Murat C."/>
            <person name="Morin E."/>
            <person name="Ndikumana S."/>
            <person name="Pagni M."/>
            <person name="Petitpierre D."/>
            <person name="Requena N."/>
            <person name="Rosikiewicz P."/>
            <person name="Riley R."/>
            <person name="Saito K."/>
            <person name="San Clemente H."/>
            <person name="Shapiro H."/>
            <person name="van Tuinen D."/>
            <person name="Becard G."/>
            <person name="Bonfante P."/>
            <person name="Paszkowski U."/>
            <person name="Shachar-Hill Y.Y."/>
            <person name="Tuskan G.A."/>
            <person name="Young P.W."/>
            <person name="Sanders I.R."/>
            <person name="Henrissat B."/>
            <person name="Rensing S.A."/>
            <person name="Grigoriev I.V."/>
            <person name="Corradi N."/>
            <person name="Roux C."/>
            <person name="Martin F."/>
        </authorList>
    </citation>
    <scope>NUCLEOTIDE SEQUENCE [LARGE SCALE GENOMIC DNA]</scope>
    <source>
        <strain evidence="2 3">DAOM 197198</strain>
    </source>
</reference>
<organism evidence="2 3">
    <name type="scientific">Rhizophagus irregularis (strain DAOM 181602 / DAOM 197198 / MUCL 43194)</name>
    <name type="common">Arbuscular mycorrhizal fungus</name>
    <name type="synonym">Glomus intraradices</name>
    <dbReference type="NCBI Taxonomy" id="747089"/>
    <lineage>
        <taxon>Eukaryota</taxon>
        <taxon>Fungi</taxon>
        <taxon>Fungi incertae sedis</taxon>
        <taxon>Mucoromycota</taxon>
        <taxon>Glomeromycotina</taxon>
        <taxon>Glomeromycetes</taxon>
        <taxon>Glomerales</taxon>
        <taxon>Glomeraceae</taxon>
        <taxon>Rhizophagus</taxon>
    </lineage>
</organism>
<comment type="caution">
    <text evidence="2">The sequence shown here is derived from an EMBL/GenBank/DDBJ whole genome shotgun (WGS) entry which is preliminary data.</text>
</comment>
<sequence length="160" mass="18822">MRPKIVPGIHLEYKKLMEQCWDADSTKRPNACTLIKEVHKLLKFQNYQDDSQKQIISDQHKQLIGDFNNLNNEKNVNTESSEYKVSDKLEINSNYVMQDDHKKEQTKKHSLDINDDDDEKQDELEISGNVSKKLGHPKNLLLSITIFQTFFLYYELYSIV</sequence>
<feature type="region of interest" description="Disordered" evidence="1">
    <location>
        <begin position="96"/>
        <end position="120"/>
    </location>
</feature>
<name>A0A2P4P9N0_RHIID</name>
<dbReference type="Gene3D" id="1.10.510.10">
    <property type="entry name" value="Transferase(Phosphotransferase) domain 1"/>
    <property type="match status" value="1"/>
</dbReference>
<dbReference type="EMBL" id="AUPC02000314">
    <property type="protein sequence ID" value="POG62100.1"/>
    <property type="molecule type" value="Genomic_DNA"/>
</dbReference>
<proteinExistence type="predicted"/>
<dbReference type="VEuPathDB" id="FungiDB:RhiirFUN_002453"/>
<evidence type="ECO:0000313" key="3">
    <source>
        <dbReference type="Proteomes" id="UP000018888"/>
    </source>
</evidence>
<reference evidence="2 3" key="2">
    <citation type="journal article" date="2018" name="New Phytol.">
        <title>High intraspecific genome diversity in the model arbuscular mycorrhizal symbiont Rhizophagus irregularis.</title>
        <authorList>
            <person name="Chen E.C.H."/>
            <person name="Morin E."/>
            <person name="Beaudet D."/>
            <person name="Noel J."/>
            <person name="Yildirir G."/>
            <person name="Ndikumana S."/>
            <person name="Charron P."/>
            <person name="St-Onge C."/>
            <person name="Giorgi J."/>
            <person name="Kruger M."/>
            <person name="Marton T."/>
            <person name="Ropars J."/>
            <person name="Grigoriev I.V."/>
            <person name="Hainaut M."/>
            <person name="Henrissat B."/>
            <person name="Roux C."/>
            <person name="Martin F."/>
            <person name="Corradi N."/>
        </authorList>
    </citation>
    <scope>NUCLEOTIDE SEQUENCE [LARGE SCALE GENOMIC DNA]</scope>
    <source>
        <strain evidence="2 3">DAOM 197198</strain>
    </source>
</reference>
<protein>
    <recommendedName>
        <fullName evidence="4">Serine-threonine/tyrosine-protein kinase catalytic domain-containing protein</fullName>
    </recommendedName>
</protein>
<dbReference type="AlphaFoldDB" id="A0A2P4P9N0"/>
<keyword evidence="3" id="KW-1185">Reference proteome</keyword>
<feature type="compositionally biased region" description="Basic and acidic residues" evidence="1">
    <location>
        <begin position="98"/>
        <end position="112"/>
    </location>
</feature>
<evidence type="ECO:0008006" key="4">
    <source>
        <dbReference type="Google" id="ProtNLM"/>
    </source>
</evidence>
<gene>
    <name evidence="2" type="ORF">GLOIN_2v1485719</name>
</gene>